<reference evidence="2 3" key="1">
    <citation type="submission" date="2019-07" db="EMBL/GenBank/DDBJ databases">
        <title>Qingshengfaniella alkalisoli gen. nov., sp. nov., isolated from saline soil.</title>
        <authorList>
            <person name="Xu L."/>
            <person name="Huang X.-X."/>
            <person name="Sun J.-Q."/>
        </authorList>
    </citation>
    <scope>NUCLEOTIDE SEQUENCE [LARGE SCALE GENOMIC DNA]</scope>
    <source>
        <strain evidence="2 3">DSM 27279</strain>
    </source>
</reference>
<keyword evidence="3" id="KW-1185">Reference proteome</keyword>
<dbReference type="InterPro" id="IPR003779">
    <property type="entry name" value="CMD-like"/>
</dbReference>
<dbReference type="InterPro" id="IPR029032">
    <property type="entry name" value="AhpD-like"/>
</dbReference>
<dbReference type="Gene3D" id="1.20.1290.10">
    <property type="entry name" value="AhpD-like"/>
    <property type="match status" value="1"/>
</dbReference>
<dbReference type="AlphaFoldDB" id="A0A556AJG1"/>
<feature type="domain" description="Carboxymuconolactone decarboxylase-like" evidence="1">
    <location>
        <begin position="44"/>
        <end position="119"/>
    </location>
</feature>
<proteinExistence type="predicted"/>
<dbReference type="PANTHER" id="PTHR34846:SF11">
    <property type="entry name" value="4-CARBOXYMUCONOLACTONE DECARBOXYLASE FAMILY PROTEIN (AFU_ORTHOLOGUE AFUA_6G11590)"/>
    <property type="match status" value="1"/>
</dbReference>
<evidence type="ECO:0000313" key="3">
    <source>
        <dbReference type="Proteomes" id="UP000318405"/>
    </source>
</evidence>
<evidence type="ECO:0000259" key="1">
    <source>
        <dbReference type="Pfam" id="PF02627"/>
    </source>
</evidence>
<dbReference type="PANTHER" id="PTHR34846">
    <property type="entry name" value="4-CARBOXYMUCONOLACTONE DECARBOXYLASE FAMILY PROTEIN (AFU_ORTHOLOGUE AFUA_6G11590)"/>
    <property type="match status" value="1"/>
</dbReference>
<dbReference type="OrthoDB" id="5987308at2"/>
<dbReference type="SUPFAM" id="SSF69118">
    <property type="entry name" value="AhpD-like"/>
    <property type="match status" value="1"/>
</dbReference>
<dbReference type="Pfam" id="PF02627">
    <property type="entry name" value="CMD"/>
    <property type="match status" value="1"/>
</dbReference>
<gene>
    <name evidence="2" type="ORF">FOZ76_16660</name>
</gene>
<accession>A0A556AJG1</accession>
<name>A0A556AJG1_9BURK</name>
<protein>
    <submittedName>
        <fullName evidence="2">Carboxymuconolactone decarboxylase family protein</fullName>
    </submittedName>
</protein>
<dbReference type="GO" id="GO:0051920">
    <property type="term" value="F:peroxiredoxin activity"/>
    <property type="evidence" value="ECO:0007669"/>
    <property type="project" value="InterPro"/>
</dbReference>
<sequence length="194" mass="20903">MNQIRFPDIAPDDMTPQQSAVAAEIAAGPRGSVKGPFLPLMHHPELARRLQRLGEHLRFGTGLPPELIELAVLLVARHWQCQYEWFAHARIARETTSLPPSVIDAIARGDTPPGMSAEQAEVHRFCSEVLRSGEAGDASFAAVLERYGRQGALDLIALCGYYSLLAMVLNTARVPLPAGVSPPLPPLPGKTDGG</sequence>
<dbReference type="Proteomes" id="UP000318405">
    <property type="component" value="Unassembled WGS sequence"/>
</dbReference>
<organism evidence="2 3">
    <name type="scientific">Verticiella sediminum</name>
    <dbReference type="NCBI Taxonomy" id="1247510"/>
    <lineage>
        <taxon>Bacteria</taxon>
        <taxon>Pseudomonadati</taxon>
        <taxon>Pseudomonadota</taxon>
        <taxon>Betaproteobacteria</taxon>
        <taxon>Burkholderiales</taxon>
        <taxon>Alcaligenaceae</taxon>
        <taxon>Verticiella</taxon>
    </lineage>
</organism>
<dbReference type="EMBL" id="VLTJ01000029">
    <property type="protein sequence ID" value="TSH93016.1"/>
    <property type="molecule type" value="Genomic_DNA"/>
</dbReference>
<evidence type="ECO:0000313" key="2">
    <source>
        <dbReference type="EMBL" id="TSH93016.1"/>
    </source>
</evidence>
<dbReference type="RefSeq" id="WP_143949382.1">
    <property type="nucleotide sequence ID" value="NZ_BAABMB010000001.1"/>
</dbReference>
<comment type="caution">
    <text evidence="2">The sequence shown here is derived from an EMBL/GenBank/DDBJ whole genome shotgun (WGS) entry which is preliminary data.</text>
</comment>